<evidence type="ECO:0000256" key="1">
    <source>
        <dbReference type="SAM" id="Coils"/>
    </source>
</evidence>
<accession>A0AAU9K3C3</accession>
<dbReference type="EMBL" id="CAJZBQ010000054">
    <property type="protein sequence ID" value="CAG9332362.1"/>
    <property type="molecule type" value="Genomic_DNA"/>
</dbReference>
<gene>
    <name evidence="3" type="ORF">BSTOLATCC_MIC55812</name>
</gene>
<feature type="compositionally biased region" description="Acidic residues" evidence="2">
    <location>
        <begin position="17"/>
        <end position="27"/>
    </location>
</feature>
<dbReference type="Proteomes" id="UP001162131">
    <property type="component" value="Unassembled WGS sequence"/>
</dbReference>
<dbReference type="GO" id="GO:0005737">
    <property type="term" value="C:cytoplasm"/>
    <property type="evidence" value="ECO:0007669"/>
    <property type="project" value="TreeGrafter"/>
</dbReference>
<feature type="coiled-coil region" evidence="1">
    <location>
        <begin position="47"/>
        <end position="74"/>
    </location>
</feature>
<proteinExistence type="predicted"/>
<reference evidence="3" key="1">
    <citation type="submission" date="2021-09" db="EMBL/GenBank/DDBJ databases">
        <authorList>
            <consortium name="AG Swart"/>
            <person name="Singh M."/>
            <person name="Singh A."/>
            <person name="Seah K."/>
            <person name="Emmerich C."/>
        </authorList>
    </citation>
    <scope>NUCLEOTIDE SEQUENCE</scope>
    <source>
        <strain evidence="3">ATCC30299</strain>
    </source>
</reference>
<organism evidence="3 4">
    <name type="scientific">Blepharisma stoltei</name>
    <dbReference type="NCBI Taxonomy" id="1481888"/>
    <lineage>
        <taxon>Eukaryota</taxon>
        <taxon>Sar</taxon>
        <taxon>Alveolata</taxon>
        <taxon>Ciliophora</taxon>
        <taxon>Postciliodesmatophora</taxon>
        <taxon>Heterotrichea</taxon>
        <taxon>Heterotrichida</taxon>
        <taxon>Blepharismidae</taxon>
        <taxon>Blepharisma</taxon>
    </lineage>
</organism>
<dbReference type="Pfam" id="PF08647">
    <property type="entry name" value="BRE1"/>
    <property type="match status" value="1"/>
</dbReference>
<protein>
    <submittedName>
        <fullName evidence="3">Uncharacterized protein</fullName>
    </submittedName>
</protein>
<sequence length="880" mass="104652">MSDREEEEILDENPKEEQEEEYYEDMQEGEHLAPDHPLMRNLQGALKSQLSAELERLNLQLREKEETLKKFRRDREDVGVQLYGVQQQLAKMQMNYERTRDNYNIIKKYREESDEQLDVLQNDWDKKKKEVEDQAKKVNKAQDELNQINRTLRQVEEYNEQMKSEIAQGRRMTYKAEEAVVRLEKEKKGQDVLIDHMNEEIKRLGEQKNLLEAQLRSQREQTETATETLKDANEQLDKINLSKKDLMADWRDYLRGMQRRDETLQAIQSEIQKQREQESNLDSELRGYQQLFKQETENYDKLLQQMDSTKNELGLLKKNLENFENQKKYLEEQDRMLKASKKATEKEISNLETKKKGTEDQLGVIEKNIMKLHQETQKLMEDIINNLSEQTTIEKSANNLSKQTDRIKQGIREKEAEKEDVNNDIIRVKMDVLHTEQGLGMLREKKDEIEKELAEKDELLKRFEKNIRNNHDDLEKKQLRVDKLNREYANLTKDITDESSGPYEAKLNHLERSILEKDTEISRLERDWIYSQTRLVEKQNEIQQIEINNSDYKTKLIILEQRKLRLNNHIESSQKERDQVENSLKSLRNYMNRINILLDKNRESYRSIEDDNRHLEKDFVDRLKELERETAGIEKVIEQLKKEKEDVLSDIVEAERQILLWERKIQLEKEMQMTIDPNVGQKEMEDMKKEIHRMELKLESLRKRQEQLIKDMERAVSKRETIQLKYQPRVEKNKKSGASIGKQVANLKNTLKHTTQNSQQIDASIKQREDELQQLAQELENAAEFQSNVEEDVQRNSVEVCSMKLEKNKNLWLITKFQTAAKRHEEAASGNFKLSGRPDALEQQLESEETKYATISVVLQQIASENPQFQILFDKILNWD</sequence>
<feature type="compositionally biased region" description="Acidic residues" evidence="2">
    <location>
        <begin position="1"/>
        <end position="11"/>
    </location>
</feature>
<evidence type="ECO:0000313" key="4">
    <source>
        <dbReference type="Proteomes" id="UP001162131"/>
    </source>
</evidence>
<feature type="coiled-coil region" evidence="1">
    <location>
        <begin position="110"/>
        <end position="168"/>
    </location>
</feature>
<comment type="caution">
    <text evidence="3">The sequence shown here is derived from an EMBL/GenBank/DDBJ whole genome shotgun (WGS) entry which is preliminary data.</text>
</comment>
<feature type="coiled-coil region" evidence="1">
    <location>
        <begin position="758"/>
        <end position="796"/>
    </location>
</feature>
<dbReference type="AlphaFoldDB" id="A0AAU9K3C3"/>
<feature type="coiled-coil region" evidence="1">
    <location>
        <begin position="397"/>
        <end position="718"/>
    </location>
</feature>
<dbReference type="GO" id="GO:0035082">
    <property type="term" value="P:axoneme assembly"/>
    <property type="evidence" value="ECO:0007669"/>
    <property type="project" value="InterPro"/>
</dbReference>
<keyword evidence="4" id="KW-1185">Reference proteome</keyword>
<evidence type="ECO:0000313" key="3">
    <source>
        <dbReference type="EMBL" id="CAG9332362.1"/>
    </source>
</evidence>
<name>A0AAU9K3C3_9CILI</name>
<feature type="coiled-coil region" evidence="1">
    <location>
        <begin position="194"/>
        <end position="368"/>
    </location>
</feature>
<keyword evidence="1" id="KW-0175">Coiled coil</keyword>
<evidence type="ECO:0000256" key="2">
    <source>
        <dbReference type="SAM" id="MobiDB-lite"/>
    </source>
</evidence>
<dbReference type="InterPro" id="IPR037386">
    <property type="entry name" value="CCDC40"/>
</dbReference>
<feature type="region of interest" description="Disordered" evidence="2">
    <location>
        <begin position="1"/>
        <end position="30"/>
    </location>
</feature>
<dbReference type="PANTHER" id="PTHR16275:SF8">
    <property type="entry name" value="COILED-COIL DOMAIN-CONTAINING PROTEIN 40"/>
    <property type="match status" value="1"/>
</dbReference>
<dbReference type="PANTHER" id="PTHR16275">
    <property type="entry name" value="COILED-COIL DOMAIN-CONTAINING PROTEIN 40"/>
    <property type="match status" value="1"/>
</dbReference>